<keyword evidence="4 10" id="KW-0547">Nucleotide-binding</keyword>
<geneLocation type="chloroplast" evidence="15"/>
<dbReference type="CDD" id="cd18803">
    <property type="entry name" value="SF2_C_secA"/>
    <property type="match status" value="1"/>
</dbReference>
<organism evidence="15">
    <name type="scientific">Phaeocystis globosa</name>
    <dbReference type="NCBI Taxonomy" id="33658"/>
    <lineage>
        <taxon>Eukaryota</taxon>
        <taxon>Haptista</taxon>
        <taxon>Haptophyta</taxon>
        <taxon>Prymnesiophyceae</taxon>
        <taxon>Phaeocystales</taxon>
        <taxon>Phaeocystaceae</taxon>
        <taxon>Phaeocystis</taxon>
    </lineage>
</organism>
<feature type="coiled-coil region" evidence="12">
    <location>
        <begin position="10"/>
        <end position="37"/>
    </location>
</feature>
<dbReference type="GO" id="GO:0006605">
    <property type="term" value="P:protein targeting"/>
    <property type="evidence" value="ECO:0007669"/>
    <property type="project" value="UniProtKB-UniRule"/>
</dbReference>
<dbReference type="Pfam" id="PF21090">
    <property type="entry name" value="P-loop_SecA"/>
    <property type="match status" value="1"/>
</dbReference>
<dbReference type="Gene3D" id="1.10.3060.10">
    <property type="entry name" value="Helical scaffold and wing domains of SecA"/>
    <property type="match status" value="1"/>
</dbReference>
<dbReference type="PROSITE" id="PS51192">
    <property type="entry name" value="HELICASE_ATP_BIND_1"/>
    <property type="match status" value="1"/>
</dbReference>
<dbReference type="Pfam" id="PF01043">
    <property type="entry name" value="SecA_PP_bind"/>
    <property type="match status" value="1"/>
</dbReference>
<evidence type="ECO:0000256" key="8">
    <source>
        <dbReference type="ARBA" id="ARBA00023010"/>
    </source>
</evidence>
<dbReference type="InterPro" id="IPR011115">
    <property type="entry name" value="SecA_DEAD"/>
</dbReference>
<evidence type="ECO:0000256" key="6">
    <source>
        <dbReference type="ARBA" id="ARBA00022927"/>
    </source>
</evidence>
<comment type="similarity">
    <text evidence="2 10 11">Belongs to the SecA family.</text>
</comment>
<dbReference type="InterPro" id="IPR020937">
    <property type="entry name" value="SecA_CS"/>
</dbReference>
<dbReference type="SMART" id="SM00957">
    <property type="entry name" value="SecA_DEAD"/>
    <property type="match status" value="1"/>
</dbReference>
<dbReference type="InterPro" id="IPR014018">
    <property type="entry name" value="SecA_motor_DEAD"/>
</dbReference>
<keyword evidence="7 10" id="KW-1278">Translocase</keyword>
<evidence type="ECO:0000313" key="15">
    <source>
        <dbReference type="EMBL" id="QRN73490.1"/>
    </source>
</evidence>
<dbReference type="GO" id="GO:0065002">
    <property type="term" value="P:intracellular protein transmembrane transport"/>
    <property type="evidence" value="ECO:0007669"/>
    <property type="project" value="UniProtKB-UniRule"/>
</dbReference>
<evidence type="ECO:0000259" key="13">
    <source>
        <dbReference type="PROSITE" id="PS51192"/>
    </source>
</evidence>
<feature type="domain" description="Helicase ATP-binding" evidence="13">
    <location>
        <begin position="86"/>
        <end position="244"/>
    </location>
</feature>
<dbReference type="EMBL" id="MT471332">
    <property type="protein sequence ID" value="QRN73598.1"/>
    <property type="molecule type" value="Genomic_DNA"/>
</dbReference>
<keyword evidence="10" id="KW-0793">Thylakoid</keyword>
<evidence type="ECO:0000259" key="14">
    <source>
        <dbReference type="PROSITE" id="PS51196"/>
    </source>
</evidence>
<keyword evidence="15" id="KW-0150">Chloroplast</keyword>
<dbReference type="InterPro" id="IPR014001">
    <property type="entry name" value="Helicase_ATP-bd"/>
</dbReference>
<dbReference type="InterPro" id="IPR011130">
    <property type="entry name" value="SecA_preprotein_X-link_dom"/>
</dbReference>
<dbReference type="InterPro" id="IPR036670">
    <property type="entry name" value="SecA_X-link_sf"/>
</dbReference>
<dbReference type="AlphaFoldDB" id="A0A891ZNX1"/>
<dbReference type="EMBL" id="MT471331">
    <property type="protein sequence ID" value="QRN73490.1"/>
    <property type="molecule type" value="Genomic_DNA"/>
</dbReference>
<comment type="subcellular location">
    <subcellularLocation>
        <location evidence="1">Membrane</location>
        <topology evidence="1">Peripheral membrane protein</topology>
    </subcellularLocation>
    <subcellularLocation>
        <location evidence="10">Plastid</location>
        <location evidence="10">Chloroplast stroma</location>
    </subcellularLocation>
    <subcellularLocation>
        <location evidence="10">Plastid</location>
        <location evidence="10">Chloroplast thylakoid membrane</location>
        <topology evidence="10">Peripheral membrane protein</topology>
    </subcellularLocation>
    <text evidence="10">A minor fraction is associated with the chloroplast thylakoid membrane.</text>
</comment>
<sequence>MFETFFQDSTKRALTKYDQLVNQINALEKEFNNLTDTQLRDYTTQLKVDLCNGVKSNDQITTEAFALVREATMRVLGLRHFDVQLVGGLILNEGKIAEMKTGEGKTLVALLPTFLNALYGEGVHVVTVNDYLARRDAESVGQVHTFLGLSVGLIQEDMEFEERKKNYACDVTYVTNNELGFDYLRDNMAFTVDEIVQRPFFYCVVDEVDAILIDEARTPLIISGPSKAPTQKYLRTTKLVNTLCKDIHYSVDEKNQNATLLEEGLAFCEQALGTSDLYNVEDPWIPYILNSIKAKELFVRNTHYIANEENEIIIVDEFTGRTMVGRRWSDGLHQAVEAKEGLPIQDESQTLASITYQNLFLLYSKLSGMTGTAKTEEVEFEKIYNLQVIPVPTNRSIQRKDFPDLIYKNQYLKWQAIANECLEMYNLGRPVLVGTTTIEKSELLAALLTEYQLPYRLLNARPENIESESEIIAQAGCKNAITIATNMAGRGTDIVLGGNPKSRTLSRFQKFISYSKSLTVADQVDLSSDELSTLSKLFKDIQFPDYIYTYAQALEYLESNSDLPVQLSEELKSNYLRLSESDKNIAVADRSTVQNLGGLHVIGTERHESRRIDNQLRGRSGRQGDPGSSRFFLSLEDKLLRIFGGDKISGLMQNMGLQESVPIQSKFLNQSLESAQKKVEAYYFDIRKKLFEYDQALNTQRNGVYIERRRILEIDSLRDWIIEYAERSLYDVVFFMGITQNGLLKTSILQKVQNLLGTPFLFQPKQLDSQEEVRFISYLQQQFQISYDLKEAEMKLIEPGLLRELERSFLLQQIDFSWKEHLQKISALRDAVGWRAYGQKDPLTEYKQEAYNFFVIMLTRIRHRVVYFVLRSRIIIDVKN</sequence>
<feature type="binding site" evidence="10">
    <location>
        <position position="493"/>
    </location>
    <ligand>
        <name>ATP</name>
        <dbReference type="ChEBI" id="CHEBI:30616"/>
    </ligand>
</feature>
<evidence type="ECO:0000256" key="1">
    <source>
        <dbReference type="ARBA" id="ARBA00004170"/>
    </source>
</evidence>
<keyword evidence="6 10" id="KW-0653">Protein transport</keyword>
<dbReference type="GO" id="GO:0009570">
    <property type="term" value="C:chloroplast stroma"/>
    <property type="evidence" value="ECO:0007669"/>
    <property type="project" value="UniProtKB-SubCell"/>
</dbReference>
<dbReference type="CDD" id="cd17928">
    <property type="entry name" value="DEXDc_SecA"/>
    <property type="match status" value="1"/>
</dbReference>
<dbReference type="NCBIfam" id="TIGR00963">
    <property type="entry name" value="secA"/>
    <property type="match status" value="1"/>
</dbReference>
<keyword evidence="8 10" id="KW-0811">Translocation</keyword>
<dbReference type="InterPro" id="IPR036266">
    <property type="entry name" value="SecA_Wing/Scaffold_sf"/>
</dbReference>
<dbReference type="InterPro" id="IPR044722">
    <property type="entry name" value="SecA_SF2_C"/>
</dbReference>
<evidence type="ECO:0000256" key="12">
    <source>
        <dbReference type="SAM" id="Coils"/>
    </source>
</evidence>
<dbReference type="Gene3D" id="3.90.1440.10">
    <property type="entry name" value="SecA, preprotein cross-linking domain"/>
    <property type="match status" value="1"/>
</dbReference>
<evidence type="ECO:0000256" key="9">
    <source>
        <dbReference type="ARBA" id="ARBA00023136"/>
    </source>
</evidence>
<evidence type="ECO:0000256" key="5">
    <source>
        <dbReference type="ARBA" id="ARBA00022840"/>
    </source>
</evidence>
<dbReference type="PROSITE" id="PS51196">
    <property type="entry name" value="SECA_MOTOR_DEAD"/>
    <property type="match status" value="1"/>
</dbReference>
<proteinExistence type="inferred from homology"/>
<dbReference type="Gene3D" id="3.40.50.300">
    <property type="entry name" value="P-loop containing nucleotide triphosphate hydrolases"/>
    <property type="match status" value="2"/>
</dbReference>
<feature type="binding site" evidence="10">
    <location>
        <position position="84"/>
    </location>
    <ligand>
        <name>ATP</name>
        <dbReference type="ChEBI" id="CHEBI:30616"/>
    </ligand>
</feature>
<dbReference type="PRINTS" id="PR00906">
    <property type="entry name" value="SECA"/>
</dbReference>
<dbReference type="SUPFAM" id="SSF81886">
    <property type="entry name" value="Helical scaffold and wing domains of SecA"/>
    <property type="match status" value="1"/>
</dbReference>
<dbReference type="Pfam" id="PF07517">
    <property type="entry name" value="SecA_DEAD"/>
    <property type="match status" value="1"/>
</dbReference>
<reference evidence="15" key="1">
    <citation type="submission" date="2020-05" db="EMBL/GenBank/DDBJ databases">
        <authorList>
            <person name="Song H."/>
            <person name="Chen N."/>
        </authorList>
    </citation>
    <scope>NUCLEOTIDE SEQUENCE</scope>
    <source>
        <strain evidence="15">CNS00079</strain>
        <strain evidence="16">CNS00080</strain>
    </source>
</reference>
<dbReference type="SUPFAM" id="SSF52540">
    <property type="entry name" value="P-loop containing nucleoside triphosphate hydrolases"/>
    <property type="match status" value="2"/>
</dbReference>
<dbReference type="SMART" id="SM00958">
    <property type="entry name" value="SecA_PP_bind"/>
    <property type="match status" value="1"/>
</dbReference>
<dbReference type="GO" id="GO:0009535">
    <property type="term" value="C:chloroplast thylakoid membrane"/>
    <property type="evidence" value="ECO:0007669"/>
    <property type="project" value="UniProtKB-SubCell"/>
</dbReference>
<evidence type="ECO:0000256" key="7">
    <source>
        <dbReference type="ARBA" id="ARBA00022967"/>
    </source>
</evidence>
<evidence type="ECO:0000313" key="16">
    <source>
        <dbReference type="EMBL" id="QRN73598.1"/>
    </source>
</evidence>
<dbReference type="GO" id="GO:0017038">
    <property type="term" value="P:protein import"/>
    <property type="evidence" value="ECO:0007669"/>
    <property type="project" value="InterPro"/>
</dbReference>
<dbReference type="EC" id="7.4.2.8" evidence="10"/>
<dbReference type="PANTHER" id="PTHR30612:SF0">
    <property type="entry name" value="CHLOROPLAST PROTEIN-TRANSPORTING ATPASE"/>
    <property type="match status" value="1"/>
</dbReference>
<keyword evidence="15" id="KW-0934">Plastid</keyword>
<dbReference type="NCBIfam" id="NF009538">
    <property type="entry name" value="PRK12904.1"/>
    <property type="match status" value="1"/>
</dbReference>
<dbReference type="InterPro" id="IPR027417">
    <property type="entry name" value="P-loop_NTPase"/>
</dbReference>
<evidence type="ECO:0000256" key="2">
    <source>
        <dbReference type="ARBA" id="ARBA00007650"/>
    </source>
</evidence>
<evidence type="ECO:0000256" key="4">
    <source>
        <dbReference type="ARBA" id="ARBA00022741"/>
    </source>
</evidence>
<dbReference type="InterPro" id="IPR011116">
    <property type="entry name" value="SecA_Wing/Scaffold"/>
</dbReference>
<dbReference type="Pfam" id="PF07516">
    <property type="entry name" value="SecA_SW"/>
    <property type="match status" value="1"/>
</dbReference>
<comment type="function">
    <text evidence="10">Has a central role in coupling the hydrolysis of ATP to the transfer of proteins across the thylakoid membrane.</text>
</comment>
<keyword evidence="3 10" id="KW-0813">Transport</keyword>
<evidence type="ECO:0000256" key="3">
    <source>
        <dbReference type="ARBA" id="ARBA00022448"/>
    </source>
</evidence>
<keyword evidence="5 10" id="KW-0067">ATP-binding</keyword>
<evidence type="ECO:0000256" key="10">
    <source>
        <dbReference type="HAMAP-Rule" id="MF_01382"/>
    </source>
</evidence>
<evidence type="ECO:0000256" key="11">
    <source>
        <dbReference type="RuleBase" id="RU003874"/>
    </source>
</evidence>
<keyword evidence="9 10" id="KW-0472">Membrane</keyword>
<protein>
    <recommendedName>
        <fullName evidence="10 11">Protein translocase subunit SecA</fullName>
        <ecNumber evidence="10">7.4.2.8</ecNumber>
    </recommendedName>
</protein>
<dbReference type="GO" id="GO:0005524">
    <property type="term" value="F:ATP binding"/>
    <property type="evidence" value="ECO:0007669"/>
    <property type="project" value="UniProtKB-UniRule"/>
</dbReference>
<accession>A0A891ZNX1</accession>
<feature type="binding site" evidence="10">
    <location>
        <begin position="102"/>
        <end position="106"/>
    </location>
    <ligand>
        <name>ATP</name>
        <dbReference type="ChEBI" id="CHEBI:30616"/>
    </ligand>
</feature>
<dbReference type="PANTHER" id="PTHR30612">
    <property type="entry name" value="SECA INNER MEMBRANE COMPONENT OF SEC PROTEIN SECRETION SYSTEM"/>
    <property type="match status" value="1"/>
</dbReference>
<dbReference type="FunFam" id="3.90.1440.10:FF:000003">
    <property type="entry name" value="Preprotein translocase SecA subunit"/>
    <property type="match status" value="1"/>
</dbReference>
<keyword evidence="12" id="KW-0175">Coiled coil</keyword>
<dbReference type="InterPro" id="IPR000185">
    <property type="entry name" value="SecA"/>
</dbReference>
<gene>
    <name evidence="10 15" type="primary">secA</name>
</gene>
<comment type="catalytic activity">
    <reaction evidence="10">
        <text>ATP + H2O + cellular proteinSide 1 = ADP + phosphate + cellular proteinSide 2.</text>
        <dbReference type="EC" id="7.4.2.8"/>
    </reaction>
</comment>
<dbReference type="PROSITE" id="PS01312">
    <property type="entry name" value="SECA"/>
    <property type="match status" value="1"/>
</dbReference>
<feature type="domain" description="SecA family profile" evidence="14">
    <location>
        <begin position="1"/>
        <end position="664"/>
    </location>
</feature>
<dbReference type="HAMAP" id="MF_01382">
    <property type="entry name" value="SecA"/>
    <property type="match status" value="1"/>
</dbReference>
<name>A0A891ZNX1_9EUKA</name>
<dbReference type="GO" id="GO:0008564">
    <property type="term" value="F:protein-exporting ATPase activity"/>
    <property type="evidence" value="ECO:0007669"/>
    <property type="project" value="UniProtKB-EC"/>
</dbReference>
<dbReference type="SUPFAM" id="SSF81767">
    <property type="entry name" value="Pre-protein crosslinking domain of SecA"/>
    <property type="match status" value="1"/>
</dbReference>